<dbReference type="AlphaFoldDB" id="A0A974CV18"/>
<proteinExistence type="predicted"/>
<evidence type="ECO:0000256" key="5">
    <source>
        <dbReference type="ARBA" id="ARBA00023198"/>
    </source>
</evidence>
<dbReference type="InterPro" id="IPR013568">
    <property type="entry name" value="SEFIR_dom"/>
</dbReference>
<dbReference type="Proteomes" id="UP000694892">
    <property type="component" value="Chromosome 5L"/>
</dbReference>
<dbReference type="GO" id="GO:0006959">
    <property type="term" value="P:humoral immune response"/>
    <property type="evidence" value="ECO:0007669"/>
    <property type="project" value="TreeGrafter"/>
</dbReference>
<feature type="domain" description="SEFIR" evidence="14">
    <location>
        <begin position="230"/>
        <end position="370"/>
    </location>
</feature>
<evidence type="ECO:0000313" key="15">
    <source>
        <dbReference type="EMBL" id="OCT80369.1"/>
    </source>
</evidence>
<evidence type="ECO:0000256" key="8">
    <source>
        <dbReference type="ARBA" id="ARBA00075327"/>
    </source>
</evidence>
<comment type="subunit">
    <text evidence="6">Interacts with IKBKG/NF-kappa B essential modulator, with CHUK/IKK-alpha and with IKBKB/IKK-beta. Interacts with TRAF6; this interaction is direct. Interacts with IL17RA and IL17RC. Interacts with IL17RB.</text>
</comment>
<evidence type="ECO:0000256" key="1">
    <source>
        <dbReference type="ARBA" id="ARBA00000900"/>
    </source>
</evidence>
<dbReference type="PANTHER" id="PTHR34257:SF2">
    <property type="entry name" value="E3 UBIQUITIN LIGASE TRAF3IP2"/>
    <property type="match status" value="1"/>
</dbReference>
<evidence type="ECO:0000313" key="16">
    <source>
        <dbReference type="Proteomes" id="UP000694892"/>
    </source>
</evidence>
<protein>
    <recommendedName>
        <fullName evidence="7">E3 ubiquitin ligase TRAF3IP2</fullName>
        <ecNumber evidence="2">2.3.2.27</ecNumber>
    </recommendedName>
    <alternativeName>
        <fullName evidence="8">Adapter protein CIKS</fullName>
    </alternativeName>
    <alternativeName>
        <fullName evidence="9">Connection to IKK and SAPK/JNK</fullName>
    </alternativeName>
    <alternativeName>
        <fullName evidence="12">E3 ubiquitin-protein ligase CIKS</fullName>
    </alternativeName>
    <alternativeName>
        <fullName evidence="10">Nuclear factor NF-kappa-B activator 1</fullName>
    </alternativeName>
    <alternativeName>
        <fullName evidence="11">TRAF3-interacting protein 2</fullName>
    </alternativeName>
</protein>
<dbReference type="GO" id="GO:0006954">
    <property type="term" value="P:inflammatory response"/>
    <property type="evidence" value="ECO:0007669"/>
    <property type="project" value="UniProtKB-KW"/>
</dbReference>
<accession>A0A974CV18</accession>
<keyword evidence="4" id="KW-0833">Ubl conjugation pathway</keyword>
<evidence type="ECO:0000259" key="14">
    <source>
        <dbReference type="PROSITE" id="PS51534"/>
    </source>
</evidence>
<dbReference type="OMA" id="WCLLEEP"/>
<evidence type="ECO:0000256" key="7">
    <source>
        <dbReference type="ARBA" id="ARBA00073304"/>
    </source>
</evidence>
<keyword evidence="3" id="KW-0808">Transferase</keyword>
<gene>
    <name evidence="15" type="ORF">XELAEV_18027178mg</name>
</gene>
<evidence type="ECO:0000256" key="6">
    <source>
        <dbReference type="ARBA" id="ARBA00064316"/>
    </source>
</evidence>
<reference evidence="16" key="1">
    <citation type="journal article" date="2016" name="Nature">
        <title>Genome evolution in the allotetraploid frog Xenopus laevis.</title>
        <authorList>
            <person name="Session A.M."/>
            <person name="Uno Y."/>
            <person name="Kwon T."/>
            <person name="Chapman J.A."/>
            <person name="Toyoda A."/>
            <person name="Takahashi S."/>
            <person name="Fukui A."/>
            <person name="Hikosaka A."/>
            <person name="Suzuki A."/>
            <person name="Kondo M."/>
            <person name="van Heeringen S.J."/>
            <person name="Quigley I."/>
            <person name="Heinz S."/>
            <person name="Ogino H."/>
            <person name="Ochi H."/>
            <person name="Hellsten U."/>
            <person name="Lyons J.B."/>
            <person name="Simakov O."/>
            <person name="Putnam N."/>
            <person name="Stites J."/>
            <person name="Kuroki Y."/>
            <person name="Tanaka T."/>
            <person name="Michiue T."/>
            <person name="Watanabe M."/>
            <person name="Bogdanovic O."/>
            <person name="Lister R."/>
            <person name="Georgiou G."/>
            <person name="Paranjpe S.S."/>
            <person name="van Kruijsbergen I."/>
            <person name="Shu S."/>
            <person name="Carlson J."/>
            <person name="Kinoshita T."/>
            <person name="Ohta Y."/>
            <person name="Mawaribuchi S."/>
            <person name="Jenkins J."/>
            <person name="Grimwood J."/>
            <person name="Schmutz J."/>
            <person name="Mitros T."/>
            <person name="Mozaffari S.V."/>
            <person name="Suzuki Y."/>
            <person name="Haramoto Y."/>
            <person name="Yamamoto T.S."/>
            <person name="Takagi C."/>
            <person name="Heald R."/>
            <person name="Miller K."/>
            <person name="Haudenschild C."/>
            <person name="Kitzman J."/>
            <person name="Nakayama T."/>
            <person name="Izutsu Y."/>
            <person name="Robert J."/>
            <person name="Fortriede J."/>
            <person name="Burns K."/>
            <person name="Lotay V."/>
            <person name="Karimi K."/>
            <person name="Yasuoka Y."/>
            <person name="Dichmann D.S."/>
            <person name="Flajnik M.F."/>
            <person name="Houston D.W."/>
            <person name="Shendure J."/>
            <person name="DuPasquier L."/>
            <person name="Vize P.D."/>
            <person name="Zorn A.M."/>
            <person name="Ito M."/>
            <person name="Marcotte E.M."/>
            <person name="Wallingford J.B."/>
            <person name="Ito Y."/>
            <person name="Asashima M."/>
            <person name="Ueno N."/>
            <person name="Matsuda Y."/>
            <person name="Veenstra G.J."/>
            <person name="Fujiyama A."/>
            <person name="Harland R.M."/>
            <person name="Taira M."/>
            <person name="Rokhsar D.S."/>
        </authorList>
    </citation>
    <scope>NUCLEOTIDE SEQUENCE [LARGE SCALE GENOMIC DNA]</scope>
    <source>
        <strain evidence="16">J</strain>
    </source>
</reference>
<keyword evidence="5" id="KW-0395">Inflammatory response</keyword>
<dbReference type="GO" id="GO:0097400">
    <property type="term" value="P:interleukin-17-mediated signaling pathway"/>
    <property type="evidence" value="ECO:0007669"/>
    <property type="project" value="UniProtKB-ARBA"/>
</dbReference>
<name>A0A974CV18_XENLA</name>
<dbReference type="GO" id="GO:0000209">
    <property type="term" value="P:protein polyubiquitination"/>
    <property type="evidence" value="ECO:0007669"/>
    <property type="project" value="UniProtKB-ARBA"/>
</dbReference>
<evidence type="ECO:0000256" key="13">
    <source>
        <dbReference type="SAM" id="MobiDB-lite"/>
    </source>
</evidence>
<organism evidence="15 16">
    <name type="scientific">Xenopus laevis</name>
    <name type="common">African clawed frog</name>
    <dbReference type="NCBI Taxonomy" id="8355"/>
    <lineage>
        <taxon>Eukaryota</taxon>
        <taxon>Metazoa</taxon>
        <taxon>Chordata</taxon>
        <taxon>Craniata</taxon>
        <taxon>Vertebrata</taxon>
        <taxon>Euteleostomi</taxon>
        <taxon>Amphibia</taxon>
        <taxon>Batrachia</taxon>
        <taxon>Anura</taxon>
        <taxon>Pipoidea</taxon>
        <taxon>Pipidae</taxon>
        <taxon>Xenopodinae</taxon>
        <taxon>Xenopus</taxon>
        <taxon>Xenopus</taxon>
    </lineage>
</organism>
<dbReference type="PROSITE" id="PS51534">
    <property type="entry name" value="SEFIR"/>
    <property type="match status" value="1"/>
</dbReference>
<dbReference type="GO" id="GO:0061630">
    <property type="term" value="F:ubiquitin protein ligase activity"/>
    <property type="evidence" value="ECO:0007669"/>
    <property type="project" value="UniProtKB-EC"/>
</dbReference>
<dbReference type="GO" id="GO:0038173">
    <property type="term" value="P:interleukin-17A-mediated signaling pathway"/>
    <property type="evidence" value="ECO:0007669"/>
    <property type="project" value="UniProtKB-ARBA"/>
</dbReference>
<sequence length="397" mass="46256">MCLLREIKRRRRKPITPWCLLEEPSRRDSSELSSETTLRAAVLLSRTWSITDGFEVMHPDLCDQFSEMNSIPEENDESCYPEAISRDADQGARPSQNHTGYGQPMYLPSKDTGYGSHSPDRMGINNLDAPQTLISYSGSMDPVNHVRAEKRHYPHCMLNDNSPLQQQYYHEIPQQPNNRPQQQLDMRVGAVPHGVNEYEWQENQHHRRYRENPRIEPRGVLKTSNLPEEMRKVFITYSVDTAWEVLRLADLLRANGFQATVDVLEGSLRGMDIIRWMERYLSDMSVMIIVAISPQYKVDVEADSSRPSDDHGLHTRYIHRMMQIEFIKQGSLNFRFIPVLFQNATMEHVPAWLRNTNIYRWPEQTNHLILRLLREEVFITPPVGKLPLLQVQSILRP</sequence>
<evidence type="ECO:0000256" key="2">
    <source>
        <dbReference type="ARBA" id="ARBA00012483"/>
    </source>
</evidence>
<dbReference type="FunFam" id="3.40.50.11530:FF:000007">
    <property type="entry name" value="adapter protein CIKS isoform X3"/>
    <property type="match status" value="1"/>
</dbReference>
<comment type="catalytic activity">
    <reaction evidence="1">
        <text>S-ubiquitinyl-[E2 ubiquitin-conjugating enzyme]-L-cysteine + [acceptor protein]-L-lysine = [E2 ubiquitin-conjugating enzyme]-L-cysteine + N(6)-ubiquitinyl-[acceptor protein]-L-lysine.</text>
        <dbReference type="EC" id="2.3.2.27"/>
    </reaction>
</comment>
<dbReference type="GO" id="GO:0043123">
    <property type="term" value="P:positive regulation of canonical NF-kappaB signal transduction"/>
    <property type="evidence" value="ECO:0007669"/>
    <property type="project" value="TreeGrafter"/>
</dbReference>
<evidence type="ECO:0000256" key="4">
    <source>
        <dbReference type="ARBA" id="ARBA00022786"/>
    </source>
</evidence>
<evidence type="ECO:0000256" key="11">
    <source>
        <dbReference type="ARBA" id="ARBA00078673"/>
    </source>
</evidence>
<dbReference type="Pfam" id="PF08357">
    <property type="entry name" value="SEFIR"/>
    <property type="match status" value="1"/>
</dbReference>
<evidence type="ECO:0000256" key="9">
    <source>
        <dbReference type="ARBA" id="ARBA00076636"/>
    </source>
</evidence>
<dbReference type="EC" id="2.3.2.27" evidence="2"/>
<evidence type="ECO:0000256" key="10">
    <source>
        <dbReference type="ARBA" id="ARBA00078387"/>
    </source>
</evidence>
<dbReference type="EMBL" id="CM004474">
    <property type="protein sequence ID" value="OCT80369.1"/>
    <property type="molecule type" value="Genomic_DNA"/>
</dbReference>
<dbReference type="InterPro" id="IPR053047">
    <property type="entry name" value="E3_ubiq_ligase_TRAF3IP2"/>
</dbReference>
<dbReference type="Gene3D" id="3.40.50.11530">
    <property type="match status" value="1"/>
</dbReference>
<evidence type="ECO:0000256" key="3">
    <source>
        <dbReference type="ARBA" id="ARBA00022679"/>
    </source>
</evidence>
<dbReference type="PANTHER" id="PTHR34257">
    <property type="entry name" value="ADAPTER PROTEIN CIKS"/>
    <property type="match status" value="1"/>
</dbReference>
<feature type="region of interest" description="Disordered" evidence="13">
    <location>
        <begin position="87"/>
        <end position="120"/>
    </location>
</feature>
<evidence type="ECO:0000256" key="12">
    <source>
        <dbReference type="ARBA" id="ARBA00080040"/>
    </source>
</evidence>
<dbReference type="GO" id="GO:0005737">
    <property type="term" value="C:cytoplasm"/>
    <property type="evidence" value="ECO:0007669"/>
    <property type="project" value="UniProtKB-ARBA"/>
</dbReference>